<name>B1X305_CROS5</name>
<dbReference type="EMBL" id="CP000807">
    <property type="protein sequence ID" value="ACB54516.1"/>
    <property type="molecule type" value="Genomic_DNA"/>
</dbReference>
<dbReference type="RefSeq" id="WP_009547543.1">
    <property type="nucleotide sequence ID" value="NC_010547.1"/>
</dbReference>
<sequence>MSIKNNNNKVWVIVSNNVPIEVYEDELTAQQVAYQWNEQSQAHITCYQVPLISQSSTSDNS</sequence>
<organism evidence="1 2">
    <name type="scientific">Crocosphaera subtropica (strain ATCC 51142 / BH68)</name>
    <name type="common">Cyanothece sp. (strain ATCC 51142)</name>
    <dbReference type="NCBI Taxonomy" id="43989"/>
    <lineage>
        <taxon>Bacteria</taxon>
        <taxon>Bacillati</taxon>
        <taxon>Cyanobacteriota</taxon>
        <taxon>Cyanophyceae</taxon>
        <taxon>Oscillatoriophycideae</taxon>
        <taxon>Chroococcales</taxon>
        <taxon>Aphanothecaceae</taxon>
        <taxon>Crocosphaera</taxon>
        <taxon>Crocosphaera subtropica</taxon>
    </lineage>
</organism>
<dbReference type="HOGENOM" id="CLU_2914786_0_0_3"/>
<gene>
    <name evidence="1" type="ordered locus">cce_5170</name>
</gene>
<accession>B1X305</accession>
<reference evidence="1 2" key="1">
    <citation type="journal article" date="2008" name="Proc. Natl. Acad. Sci. U.S.A.">
        <title>The genome of Cyanothece 51142, a unicellular diazotrophic cyanobacterium important in the marine nitrogen cycle.</title>
        <authorList>
            <person name="Welsh E.A."/>
            <person name="Liberton M."/>
            <person name="Stoeckel J."/>
            <person name="Loh T."/>
            <person name="Elvitigala T."/>
            <person name="Wang C."/>
            <person name="Wollam A."/>
            <person name="Fulton R.S."/>
            <person name="Clifton S.W."/>
            <person name="Jacobs J.M."/>
            <person name="Aurora R."/>
            <person name="Ghosh B.K."/>
            <person name="Sherman L.A."/>
            <person name="Smith R.D."/>
            <person name="Wilson R.K."/>
            <person name="Pakrasi H.B."/>
        </authorList>
    </citation>
    <scope>NUCLEOTIDE SEQUENCE [LARGE SCALE GENOMIC DNA]</scope>
    <source>
        <strain evidence="2">ATCC 51142 / BH68</strain>
    </source>
</reference>
<protein>
    <submittedName>
        <fullName evidence="1">Uncharacterized protein</fullName>
    </submittedName>
</protein>
<dbReference type="KEGG" id="cyt:cce_5170"/>
<proteinExistence type="predicted"/>
<dbReference type="AlphaFoldDB" id="B1X305"/>
<evidence type="ECO:0000313" key="2">
    <source>
        <dbReference type="Proteomes" id="UP000001203"/>
    </source>
</evidence>
<keyword evidence="2" id="KW-1185">Reference proteome</keyword>
<dbReference type="Proteomes" id="UP000001203">
    <property type="component" value="Chromosome linear"/>
</dbReference>
<evidence type="ECO:0000313" key="1">
    <source>
        <dbReference type="EMBL" id="ACB54516.1"/>
    </source>
</evidence>